<proteinExistence type="predicted"/>
<accession>A0ACB8DUH2</accession>
<comment type="caution">
    <text evidence="1">The sequence shown here is derived from an EMBL/GenBank/DDBJ whole genome shotgun (WGS) entry which is preliminary data.</text>
</comment>
<organism evidence="1 2">
    <name type="scientific">Dermacentor silvarum</name>
    <name type="common">Tick</name>
    <dbReference type="NCBI Taxonomy" id="543639"/>
    <lineage>
        <taxon>Eukaryota</taxon>
        <taxon>Metazoa</taxon>
        <taxon>Ecdysozoa</taxon>
        <taxon>Arthropoda</taxon>
        <taxon>Chelicerata</taxon>
        <taxon>Arachnida</taxon>
        <taxon>Acari</taxon>
        <taxon>Parasitiformes</taxon>
        <taxon>Ixodida</taxon>
        <taxon>Ixodoidea</taxon>
        <taxon>Ixodidae</taxon>
        <taxon>Rhipicephalinae</taxon>
        <taxon>Dermacentor</taxon>
    </lineage>
</organism>
<protein>
    <submittedName>
        <fullName evidence="1">Uncharacterized protein</fullName>
    </submittedName>
</protein>
<gene>
    <name evidence="1" type="ORF">HPB49_003492</name>
</gene>
<dbReference type="Proteomes" id="UP000821865">
    <property type="component" value="Chromosome 1"/>
</dbReference>
<evidence type="ECO:0000313" key="1">
    <source>
        <dbReference type="EMBL" id="KAH7977759.1"/>
    </source>
</evidence>
<evidence type="ECO:0000313" key="2">
    <source>
        <dbReference type="Proteomes" id="UP000821865"/>
    </source>
</evidence>
<sequence>MQTRLLELPDPSLDDVVKAAQAMDAAAKDAGEMARATGSPSAEAVVNKMTTKGGTCSRCGGDHSSSQCQFSQAQCFTCGKPGTSHGFSEGGGRTADRGSILGQAQVPHKPAVRVAVASVRDGDVRQQARVLQRPGSTSWPKTRQSSRCDTQALFRRLCHRIC</sequence>
<dbReference type="EMBL" id="CM023470">
    <property type="protein sequence ID" value="KAH7977759.1"/>
    <property type="molecule type" value="Genomic_DNA"/>
</dbReference>
<name>A0ACB8DUH2_DERSI</name>
<keyword evidence="2" id="KW-1185">Reference proteome</keyword>
<reference evidence="1" key="1">
    <citation type="submission" date="2020-05" db="EMBL/GenBank/DDBJ databases">
        <title>Large-scale comparative analyses of tick genomes elucidate their genetic diversity and vector capacities.</title>
        <authorList>
            <person name="Jia N."/>
            <person name="Wang J."/>
            <person name="Shi W."/>
            <person name="Du L."/>
            <person name="Sun Y."/>
            <person name="Zhan W."/>
            <person name="Jiang J."/>
            <person name="Wang Q."/>
            <person name="Zhang B."/>
            <person name="Ji P."/>
            <person name="Sakyi L.B."/>
            <person name="Cui X."/>
            <person name="Yuan T."/>
            <person name="Jiang B."/>
            <person name="Yang W."/>
            <person name="Lam T.T.-Y."/>
            <person name="Chang Q."/>
            <person name="Ding S."/>
            <person name="Wang X."/>
            <person name="Zhu J."/>
            <person name="Ruan X."/>
            <person name="Zhao L."/>
            <person name="Wei J."/>
            <person name="Que T."/>
            <person name="Du C."/>
            <person name="Cheng J."/>
            <person name="Dai P."/>
            <person name="Han X."/>
            <person name="Huang E."/>
            <person name="Gao Y."/>
            <person name="Liu J."/>
            <person name="Shao H."/>
            <person name="Ye R."/>
            <person name="Li L."/>
            <person name="Wei W."/>
            <person name="Wang X."/>
            <person name="Wang C."/>
            <person name="Yang T."/>
            <person name="Huo Q."/>
            <person name="Li W."/>
            <person name="Guo W."/>
            <person name="Chen H."/>
            <person name="Zhou L."/>
            <person name="Ni X."/>
            <person name="Tian J."/>
            <person name="Zhou Y."/>
            <person name="Sheng Y."/>
            <person name="Liu T."/>
            <person name="Pan Y."/>
            <person name="Xia L."/>
            <person name="Li J."/>
            <person name="Zhao F."/>
            <person name="Cao W."/>
        </authorList>
    </citation>
    <scope>NUCLEOTIDE SEQUENCE</scope>
    <source>
        <strain evidence="1">Dsil-2018</strain>
    </source>
</reference>